<dbReference type="AlphaFoldDB" id="A0AA36AFT6"/>
<dbReference type="GO" id="GO:0031012">
    <property type="term" value="C:extracellular matrix"/>
    <property type="evidence" value="ECO:0007669"/>
    <property type="project" value="TreeGrafter"/>
</dbReference>
<dbReference type="Pfam" id="PF07728">
    <property type="entry name" value="AAA_5"/>
    <property type="match status" value="1"/>
</dbReference>
<dbReference type="GO" id="GO:0007508">
    <property type="term" value="P:larval heart development"/>
    <property type="evidence" value="ECO:0007669"/>
    <property type="project" value="TreeGrafter"/>
</dbReference>
<dbReference type="InterPro" id="IPR011704">
    <property type="entry name" value="ATPase_dyneun-rel_AAA"/>
</dbReference>
<dbReference type="PANTHER" id="PTHR33395">
    <property type="entry name" value="TRANSCRIPTASE, PUTATIVE-RELATED-RELATED"/>
    <property type="match status" value="1"/>
</dbReference>
<dbReference type="Proteomes" id="UP001162480">
    <property type="component" value="Chromosome 1"/>
</dbReference>
<reference evidence="2" key="1">
    <citation type="submission" date="2023-08" db="EMBL/GenBank/DDBJ databases">
        <authorList>
            <person name="Alioto T."/>
            <person name="Alioto T."/>
            <person name="Gomez Garrido J."/>
        </authorList>
    </citation>
    <scope>NUCLEOTIDE SEQUENCE</scope>
</reference>
<dbReference type="InterPro" id="IPR027417">
    <property type="entry name" value="P-loop_NTPase"/>
</dbReference>
<dbReference type="GO" id="GO:0061343">
    <property type="term" value="P:cell adhesion involved in heart morphogenesis"/>
    <property type="evidence" value="ECO:0007669"/>
    <property type="project" value="TreeGrafter"/>
</dbReference>
<dbReference type="GO" id="GO:0016887">
    <property type="term" value="F:ATP hydrolysis activity"/>
    <property type="evidence" value="ECO:0007669"/>
    <property type="project" value="InterPro"/>
</dbReference>
<dbReference type="GO" id="GO:0005524">
    <property type="term" value="F:ATP binding"/>
    <property type="evidence" value="ECO:0007669"/>
    <property type="project" value="InterPro"/>
</dbReference>
<proteinExistence type="predicted"/>
<keyword evidence="3" id="KW-1185">Reference proteome</keyword>
<evidence type="ECO:0000313" key="3">
    <source>
        <dbReference type="Proteomes" id="UP001162480"/>
    </source>
</evidence>
<sequence length="308" mass="35795">MPKLCRYDYHQANWETINNQLQTIDWDLYLTGPDKHKKFLNKIEEICAKNIPLKKTKSTKKPVPRERKILMRNRSRLRNKTFKLTSKHELQKVLDQIYRLEDDLKQHYDEERNNAEKRAIENIKKNPKCFYSFAKKYSNTKSTIGPLQRQNGDVVNNPIEMAEVLGQQYESVFSEPSKTMKIHDPGKFFKDIDHTKPTLSDIDFNPEDIERAIDKLSMHSAAGPDGFNAMILKNCKVVQLQELFDVRHSVFIIGKPGTGKSKVWNSLLQTNRNQQLKPIAIDLDPKAVTNDELFGVINPATREWKDGK</sequence>
<name>A0AA36AFT6_OCTVU</name>
<organism evidence="2 3">
    <name type="scientific">Octopus vulgaris</name>
    <name type="common">Common octopus</name>
    <dbReference type="NCBI Taxonomy" id="6645"/>
    <lineage>
        <taxon>Eukaryota</taxon>
        <taxon>Metazoa</taxon>
        <taxon>Spiralia</taxon>
        <taxon>Lophotrochozoa</taxon>
        <taxon>Mollusca</taxon>
        <taxon>Cephalopoda</taxon>
        <taxon>Coleoidea</taxon>
        <taxon>Octopodiformes</taxon>
        <taxon>Octopoda</taxon>
        <taxon>Incirrata</taxon>
        <taxon>Octopodidae</taxon>
        <taxon>Octopus</taxon>
    </lineage>
</organism>
<dbReference type="EMBL" id="OX597814">
    <property type="protein sequence ID" value="CAI9715299.1"/>
    <property type="molecule type" value="Genomic_DNA"/>
</dbReference>
<feature type="domain" description="ATPase dynein-related AAA" evidence="1">
    <location>
        <begin position="250"/>
        <end position="307"/>
    </location>
</feature>
<dbReference type="SUPFAM" id="SSF52540">
    <property type="entry name" value="P-loop containing nucleoside triphosphate hydrolases"/>
    <property type="match status" value="1"/>
</dbReference>
<protein>
    <submittedName>
        <fullName evidence="2">Dynein beta chain, ciliary-like</fullName>
    </submittedName>
</protein>
<accession>A0AA36AFT6</accession>
<dbReference type="PANTHER" id="PTHR33395:SF22">
    <property type="entry name" value="REVERSE TRANSCRIPTASE DOMAIN-CONTAINING PROTEIN"/>
    <property type="match status" value="1"/>
</dbReference>
<gene>
    <name evidence="2" type="ORF">OCTVUL_1B005987</name>
</gene>
<evidence type="ECO:0000313" key="2">
    <source>
        <dbReference type="EMBL" id="CAI9715299.1"/>
    </source>
</evidence>
<evidence type="ECO:0000259" key="1">
    <source>
        <dbReference type="Pfam" id="PF07728"/>
    </source>
</evidence>
<dbReference type="Gene3D" id="3.40.50.300">
    <property type="entry name" value="P-loop containing nucleotide triphosphate hydrolases"/>
    <property type="match status" value="1"/>
</dbReference>